<organism evidence="3 4">
    <name type="scientific">Aureliella helgolandensis</name>
    <dbReference type="NCBI Taxonomy" id="2527968"/>
    <lineage>
        <taxon>Bacteria</taxon>
        <taxon>Pseudomonadati</taxon>
        <taxon>Planctomycetota</taxon>
        <taxon>Planctomycetia</taxon>
        <taxon>Pirellulales</taxon>
        <taxon>Pirellulaceae</taxon>
        <taxon>Aureliella</taxon>
    </lineage>
</organism>
<keyword evidence="4" id="KW-1185">Reference proteome</keyword>
<dbReference type="EC" id="2.8.1.1" evidence="3"/>
<dbReference type="InterPro" id="IPR001763">
    <property type="entry name" value="Rhodanese-like_dom"/>
</dbReference>
<evidence type="ECO:0000256" key="1">
    <source>
        <dbReference type="SAM" id="SignalP"/>
    </source>
</evidence>
<dbReference type="RefSeq" id="WP_197356105.1">
    <property type="nucleotide sequence ID" value="NZ_CP036298.1"/>
</dbReference>
<dbReference type="EMBL" id="CP036298">
    <property type="protein sequence ID" value="QDV22359.1"/>
    <property type="molecule type" value="Genomic_DNA"/>
</dbReference>
<reference evidence="3 4" key="1">
    <citation type="submission" date="2019-02" db="EMBL/GenBank/DDBJ databases">
        <title>Deep-cultivation of Planctomycetes and their phenomic and genomic characterization uncovers novel biology.</title>
        <authorList>
            <person name="Wiegand S."/>
            <person name="Jogler M."/>
            <person name="Boedeker C."/>
            <person name="Pinto D."/>
            <person name="Vollmers J."/>
            <person name="Rivas-Marin E."/>
            <person name="Kohn T."/>
            <person name="Peeters S.H."/>
            <person name="Heuer A."/>
            <person name="Rast P."/>
            <person name="Oberbeckmann S."/>
            <person name="Bunk B."/>
            <person name="Jeske O."/>
            <person name="Meyerdierks A."/>
            <person name="Storesund J.E."/>
            <person name="Kallscheuer N."/>
            <person name="Luecker S."/>
            <person name="Lage O.M."/>
            <person name="Pohl T."/>
            <person name="Merkel B.J."/>
            <person name="Hornburger P."/>
            <person name="Mueller R.-W."/>
            <person name="Bruemmer F."/>
            <person name="Labrenz M."/>
            <person name="Spormann A.M."/>
            <person name="Op den Camp H."/>
            <person name="Overmann J."/>
            <person name="Amann R."/>
            <person name="Jetten M.S.M."/>
            <person name="Mascher T."/>
            <person name="Medema M.H."/>
            <person name="Devos D.P."/>
            <person name="Kaster A.-K."/>
            <person name="Ovreas L."/>
            <person name="Rohde M."/>
            <person name="Galperin M.Y."/>
            <person name="Jogler C."/>
        </authorList>
    </citation>
    <scope>NUCLEOTIDE SEQUENCE [LARGE SCALE GENOMIC DNA]</scope>
    <source>
        <strain evidence="3 4">Q31a</strain>
    </source>
</reference>
<dbReference type="SUPFAM" id="SSF52821">
    <property type="entry name" value="Rhodanese/Cell cycle control phosphatase"/>
    <property type="match status" value="1"/>
</dbReference>
<dbReference type="GO" id="GO:0004792">
    <property type="term" value="F:thiosulfate-cyanide sulfurtransferase activity"/>
    <property type="evidence" value="ECO:0007669"/>
    <property type="project" value="UniProtKB-EC"/>
</dbReference>
<feature type="signal peptide" evidence="1">
    <location>
        <begin position="1"/>
        <end position="20"/>
    </location>
</feature>
<dbReference type="PROSITE" id="PS51257">
    <property type="entry name" value="PROKAR_LIPOPROTEIN"/>
    <property type="match status" value="1"/>
</dbReference>
<accession>A0A518G179</accession>
<name>A0A518G179_9BACT</name>
<dbReference type="Gene3D" id="3.40.250.10">
    <property type="entry name" value="Rhodanese-like domain"/>
    <property type="match status" value="1"/>
</dbReference>
<dbReference type="CDD" id="cd00158">
    <property type="entry name" value="RHOD"/>
    <property type="match status" value="1"/>
</dbReference>
<dbReference type="SMART" id="SM00450">
    <property type="entry name" value="RHOD"/>
    <property type="match status" value="1"/>
</dbReference>
<protein>
    <submittedName>
        <fullName evidence="3">Thiosulfate sulfurtransferase PspE</fullName>
        <ecNumber evidence="3">2.8.1.1</ecNumber>
    </submittedName>
</protein>
<dbReference type="PANTHER" id="PTHR43031:SF1">
    <property type="entry name" value="PYRIDINE NUCLEOTIDE-DISULPHIDE OXIDOREDUCTASE"/>
    <property type="match status" value="1"/>
</dbReference>
<keyword evidence="3" id="KW-0808">Transferase</keyword>
<evidence type="ECO:0000313" key="4">
    <source>
        <dbReference type="Proteomes" id="UP000318017"/>
    </source>
</evidence>
<evidence type="ECO:0000259" key="2">
    <source>
        <dbReference type="PROSITE" id="PS50206"/>
    </source>
</evidence>
<feature type="chain" id="PRO_5021917876" evidence="1">
    <location>
        <begin position="21"/>
        <end position="140"/>
    </location>
</feature>
<dbReference type="InterPro" id="IPR036873">
    <property type="entry name" value="Rhodanese-like_dom_sf"/>
</dbReference>
<dbReference type="Pfam" id="PF00581">
    <property type="entry name" value="Rhodanese"/>
    <property type="match status" value="1"/>
</dbReference>
<dbReference type="PROSITE" id="PS50206">
    <property type="entry name" value="RHODANESE_3"/>
    <property type="match status" value="1"/>
</dbReference>
<dbReference type="AlphaFoldDB" id="A0A518G179"/>
<sequence length="140" mass="14896" precursor="true">MRLVICMCLMMLLACTSSDARQASQADAEVASSSLSNSLSSAAEDGAVASSGQAEEIVIDVRSQAEWDAGHVPQAIHIPHTEIADRIAEFTKDKQAKIVVYCAVGGRAGKAKTALMDLGYLNVENAGGYDDIKDRYQAEM</sequence>
<dbReference type="InterPro" id="IPR050229">
    <property type="entry name" value="GlpE_sulfurtransferase"/>
</dbReference>
<keyword evidence="1" id="KW-0732">Signal</keyword>
<dbReference type="PANTHER" id="PTHR43031">
    <property type="entry name" value="FAD-DEPENDENT OXIDOREDUCTASE"/>
    <property type="match status" value="1"/>
</dbReference>
<gene>
    <name evidence="3" type="primary">pspE</name>
    <name evidence="3" type="ORF">Q31a_06430</name>
</gene>
<evidence type="ECO:0000313" key="3">
    <source>
        <dbReference type="EMBL" id="QDV22359.1"/>
    </source>
</evidence>
<feature type="domain" description="Rhodanese" evidence="2">
    <location>
        <begin position="52"/>
        <end position="140"/>
    </location>
</feature>
<dbReference type="Proteomes" id="UP000318017">
    <property type="component" value="Chromosome"/>
</dbReference>
<dbReference type="KEGG" id="ahel:Q31a_06430"/>
<proteinExistence type="predicted"/>